<dbReference type="PANTHER" id="PTHR10848:SF0">
    <property type="entry name" value="MEIOTIC RECOMBINATION PROTEIN SPO11"/>
    <property type="match status" value="1"/>
</dbReference>
<feature type="domain" description="BRCT" evidence="12">
    <location>
        <begin position="856"/>
        <end position="920"/>
    </location>
</feature>
<feature type="active site" description="O-(5'-phospho-DNA)-tyrosine intermediate" evidence="10">
    <location>
        <position position="483"/>
    </location>
</feature>
<feature type="compositionally biased region" description="Low complexity" evidence="11">
    <location>
        <begin position="359"/>
        <end position="369"/>
    </location>
</feature>
<keyword evidence="8 10" id="KW-0238">DNA-binding</keyword>
<evidence type="ECO:0000256" key="6">
    <source>
        <dbReference type="ARBA" id="ARBA00022842"/>
    </source>
</evidence>
<dbReference type="InterPro" id="IPR008775">
    <property type="entry name" value="Phytyl_CoA_dOase-like"/>
</dbReference>
<feature type="region of interest" description="Disordered" evidence="11">
    <location>
        <begin position="1109"/>
        <end position="1185"/>
    </location>
</feature>
<comment type="cofactor">
    <cofactor evidence="2">
        <name>Mg(2+)</name>
        <dbReference type="ChEBI" id="CHEBI:18420"/>
    </cofactor>
</comment>
<dbReference type="PROSITE" id="PS52041">
    <property type="entry name" value="TOPO_IIB"/>
    <property type="match status" value="1"/>
</dbReference>
<comment type="similarity">
    <text evidence="3 10">Belongs to the TOP6A family.</text>
</comment>
<dbReference type="InterPro" id="IPR036388">
    <property type="entry name" value="WH-like_DNA-bd_sf"/>
</dbReference>
<feature type="compositionally biased region" description="Basic and acidic residues" evidence="11">
    <location>
        <begin position="754"/>
        <end position="763"/>
    </location>
</feature>
<keyword evidence="9 10" id="KW-0413">Isomerase</keyword>
<protein>
    <recommendedName>
        <fullName evidence="4">DNA topoisomerase (ATP-hydrolyzing)</fullName>
        <ecNumber evidence="4">5.6.2.2</ecNumber>
    </recommendedName>
</protein>
<dbReference type="GO" id="GO:0042138">
    <property type="term" value="P:meiotic DNA double-strand break formation"/>
    <property type="evidence" value="ECO:0007669"/>
    <property type="project" value="TreeGrafter"/>
</dbReference>
<dbReference type="GO" id="GO:0005524">
    <property type="term" value="F:ATP binding"/>
    <property type="evidence" value="ECO:0007669"/>
    <property type="project" value="InterPro"/>
</dbReference>
<evidence type="ECO:0000256" key="9">
    <source>
        <dbReference type="ARBA" id="ARBA00023235"/>
    </source>
</evidence>
<dbReference type="OrthoDB" id="3358963at2759"/>
<dbReference type="GO" id="GO:0007131">
    <property type="term" value="P:reciprocal meiotic recombination"/>
    <property type="evidence" value="ECO:0007669"/>
    <property type="project" value="TreeGrafter"/>
</dbReference>
<dbReference type="GO" id="GO:0000706">
    <property type="term" value="P:meiotic DNA double-strand break processing"/>
    <property type="evidence" value="ECO:0007669"/>
    <property type="project" value="TreeGrafter"/>
</dbReference>
<feature type="compositionally biased region" description="Acidic residues" evidence="11">
    <location>
        <begin position="402"/>
        <end position="412"/>
    </location>
</feature>
<gene>
    <name evidence="13" type="ORF">CVT26_000087</name>
</gene>
<dbReference type="GO" id="GO:0003677">
    <property type="term" value="F:DNA binding"/>
    <property type="evidence" value="ECO:0007669"/>
    <property type="project" value="UniProtKB-UniRule"/>
</dbReference>
<reference evidence="13 14" key="1">
    <citation type="journal article" date="2018" name="Evol. Lett.">
        <title>Horizontal gene cluster transfer increased hallucinogenic mushroom diversity.</title>
        <authorList>
            <person name="Reynolds H.T."/>
            <person name="Vijayakumar V."/>
            <person name="Gluck-Thaler E."/>
            <person name="Korotkin H.B."/>
            <person name="Matheny P.B."/>
            <person name="Slot J.C."/>
        </authorList>
    </citation>
    <scope>NUCLEOTIDE SEQUENCE [LARGE SCALE GENOMIC DNA]</scope>
    <source>
        <strain evidence="13 14">SRW20</strain>
    </source>
</reference>
<dbReference type="Gene3D" id="3.40.1360.10">
    <property type="match status" value="1"/>
</dbReference>
<dbReference type="GO" id="GO:0046872">
    <property type="term" value="F:metal ion binding"/>
    <property type="evidence" value="ECO:0007669"/>
    <property type="project" value="UniProtKB-KW"/>
</dbReference>
<evidence type="ECO:0000256" key="1">
    <source>
        <dbReference type="ARBA" id="ARBA00000185"/>
    </source>
</evidence>
<dbReference type="PRINTS" id="PR01550">
    <property type="entry name" value="TOP6AFAMILY"/>
</dbReference>
<dbReference type="InterPro" id="IPR001357">
    <property type="entry name" value="BRCT_dom"/>
</dbReference>
<evidence type="ECO:0000256" key="2">
    <source>
        <dbReference type="ARBA" id="ARBA00001946"/>
    </source>
</evidence>
<dbReference type="PANTHER" id="PTHR10848">
    <property type="entry name" value="MEIOTIC RECOMBINATION PROTEIN SPO11"/>
    <property type="match status" value="1"/>
</dbReference>
<dbReference type="SUPFAM" id="SSF52113">
    <property type="entry name" value="BRCT domain"/>
    <property type="match status" value="1"/>
</dbReference>
<comment type="catalytic activity">
    <reaction evidence="1 10">
        <text>ATP-dependent breakage, passage and rejoining of double-stranded DNA.</text>
        <dbReference type="EC" id="5.6.2.2"/>
    </reaction>
</comment>
<dbReference type="SUPFAM" id="SSF56726">
    <property type="entry name" value="DNA topoisomerase IV, alpha subunit"/>
    <property type="match status" value="2"/>
</dbReference>
<keyword evidence="6" id="KW-0460">Magnesium</keyword>
<name>A0A409VGS7_9AGAR</name>
<feature type="region of interest" description="Disordered" evidence="11">
    <location>
        <begin position="392"/>
        <end position="421"/>
    </location>
</feature>
<sequence>FHKDGYLVIPNFLPKEDTEALLTRSKQLLDEFNEEDHPMTKFTTSDDNHVGDDYFLNSGDKIRYFLEEDAVDSQGRLTREKQKAVNKIGHALHVLDPVFRKVTLENERLRTLVRDLKFHRDPVALQSMVITKQTQIGGAVPEHNDSTFLYTDPPSALGFWIALEECTAKNGALSFLPGSHLTTPITKRFVRLGDGRGTGMESLPVPSIDSKQLSNIGKGEYILEPCKPGDLVLIHGSVLHKSERNTSPNTRFAYTFHMIESPPFANIPTDFSVLDTFFDEDDEDDNPSMDCTISDSPQLEILLDEDDDPDAFDLDDFPFEASEAHFEHFEDDFGPHIFSSSQTSEGAEDQDMEFEEQLSSEGSECGSEMSTDESEAVNKIEEMVLSFLTQLAYPGGRRTEDNSSDQSEEPEEAPSRSDYKIEVQLADRRKEGTDETPATKCLRFPKKSRTGSARPFAQLFRVLDLAHEAKLIGVPTTKRDMYYKDVALFKSQKVVDGLVDDLAATFELERSDLNIRSSSKGLICGSGITITLLSGDIVQGKDTEGTLIPAGEDIETFGIDESIAWILVVEKEVGPLSDRELFWVVEARKGSVPNALPVANLQSRVVSWVGYNDHNELQGKGYPDVATRHLVKSLADALPRSIPILALVDGDPFGLDILSVYKYGSKGMQHENEKLAARRIKWLGVWASELEGLKIDKVNLLPITKHDEKKALSMLRRENTPLPNRWRKELQHILHRRRKAEIEILSSPQTERVQGQDDKEDFTNVRSESGSPGGPGGPDNIGRTPTTQWAQKSISGARPMAPARSSTRRGVHPAPVQTTPPVQNVEDDDPNVNKELFLDPMLGTPLAIYVEKDVEDKETISQLITKHGGTVSPGYSGVTYILVDPHKPSGQNLWRQYAGKKTKIILNARWVHECVKANQLQTFQSNWAGCKVTGTETVYTGSAPQPQQEEVQEPAPPTNEQMQAIHPHAIQAAMPQVPEALHPYPFQMYAPPMPQVPQRVMPPGQTQPWQVTVAPAQTHLQVPTAPPPNQHPHMIHRPAATVPPPTHAQQPTQPHYREDAWDGYSTPEDMSAQQTAYDYRYREEQNNWVAGPSSYYEPSYEQGYTQAPYMEDPSAQSSGSNSVVGQQAHMAGPSAPPPPQQEEDPPERPRGRKRTRTQPPPAAPAASLVVNRNPPARSPTPPTRVIKSTYGGNLFTADDVLYLKKYIDYCQDQCLVLSLREICERIAVKAPHHTFYSWRRYCNKHQIRLGGYQMNHDRSESPGMAEDMGMDIDGDVQRASSGAAPRLDMAAAAAAAIAAPQRTRSPTPPRALYRSTTGKGVAFTQEDVNFLMSFMEYRKLVPYNFFLYP</sequence>
<evidence type="ECO:0000313" key="14">
    <source>
        <dbReference type="Proteomes" id="UP000284706"/>
    </source>
</evidence>
<dbReference type="STRING" id="231916.A0A409VGS7"/>
<dbReference type="GO" id="GO:0000228">
    <property type="term" value="C:nuclear chromosome"/>
    <property type="evidence" value="ECO:0007669"/>
    <property type="project" value="TreeGrafter"/>
</dbReference>
<dbReference type="EMBL" id="NHYE01005653">
    <property type="protein sequence ID" value="PPQ65435.1"/>
    <property type="molecule type" value="Genomic_DNA"/>
</dbReference>
<comment type="caution">
    <text evidence="13">The sequence shown here is derived from an EMBL/GenBank/DDBJ whole genome shotgun (WGS) entry which is preliminary data.</text>
</comment>
<dbReference type="InterPro" id="IPR013049">
    <property type="entry name" value="Spo11/TopoVI_A_N"/>
</dbReference>
<evidence type="ECO:0000259" key="12">
    <source>
        <dbReference type="PROSITE" id="PS50172"/>
    </source>
</evidence>
<keyword evidence="7 10" id="KW-0799">Topoisomerase</keyword>
<feature type="compositionally biased region" description="Acidic residues" evidence="11">
    <location>
        <begin position="346"/>
        <end position="358"/>
    </location>
</feature>
<dbReference type="EC" id="5.6.2.2" evidence="4"/>
<proteinExistence type="inferred from homology"/>
<evidence type="ECO:0000256" key="4">
    <source>
        <dbReference type="ARBA" id="ARBA00012895"/>
    </source>
</evidence>
<dbReference type="SUPFAM" id="SSF51197">
    <property type="entry name" value="Clavaminate synthase-like"/>
    <property type="match status" value="1"/>
</dbReference>
<feature type="compositionally biased region" description="Polar residues" evidence="11">
    <location>
        <begin position="783"/>
        <end position="794"/>
    </location>
</feature>
<evidence type="ECO:0000313" key="13">
    <source>
        <dbReference type="EMBL" id="PPQ65435.1"/>
    </source>
</evidence>
<accession>A0A409VGS7</accession>
<dbReference type="InterPro" id="IPR036078">
    <property type="entry name" value="Spo11/TopoVI_A_sf"/>
</dbReference>
<feature type="compositionally biased region" description="Low complexity" evidence="11">
    <location>
        <begin position="1114"/>
        <end position="1128"/>
    </location>
</feature>
<keyword evidence="14" id="KW-1185">Reference proteome</keyword>
<dbReference type="Gene3D" id="2.60.120.620">
    <property type="entry name" value="q2cbj1_9rhob like domain"/>
    <property type="match status" value="1"/>
</dbReference>
<dbReference type="InParanoid" id="A0A409VGS7"/>
<dbReference type="InterPro" id="IPR034136">
    <property type="entry name" value="TOPRIM_Topo6A/Spo11"/>
</dbReference>
<evidence type="ECO:0000256" key="7">
    <source>
        <dbReference type="ARBA" id="ARBA00023029"/>
    </source>
</evidence>
<dbReference type="Gene3D" id="1.10.10.10">
    <property type="entry name" value="Winged helix-like DNA-binding domain superfamily/Winged helix DNA-binding domain"/>
    <property type="match status" value="1"/>
</dbReference>
<dbReference type="Pfam" id="PF04406">
    <property type="entry name" value="TP6A_N"/>
    <property type="match status" value="1"/>
</dbReference>
<dbReference type="Gene3D" id="3.40.50.10190">
    <property type="entry name" value="BRCT domain"/>
    <property type="match status" value="1"/>
</dbReference>
<feature type="non-terminal residue" evidence="13">
    <location>
        <position position="1"/>
    </location>
</feature>
<dbReference type="CDD" id="cd00223">
    <property type="entry name" value="TOPRIM_TopoIIB_SPO"/>
    <property type="match status" value="1"/>
</dbReference>
<dbReference type="GO" id="GO:0003918">
    <property type="term" value="F:DNA topoisomerase type II (double strand cut, ATP-hydrolyzing) activity"/>
    <property type="evidence" value="ECO:0007669"/>
    <property type="project" value="UniProtKB-UniRule"/>
</dbReference>
<dbReference type="InterPro" id="IPR036420">
    <property type="entry name" value="BRCT_dom_sf"/>
</dbReference>
<feature type="region of interest" description="Disordered" evidence="11">
    <location>
        <begin position="745"/>
        <end position="830"/>
    </location>
</feature>
<dbReference type="Pfam" id="PF05721">
    <property type="entry name" value="PhyH"/>
    <property type="match status" value="1"/>
</dbReference>
<organism evidence="13 14">
    <name type="scientific">Gymnopilus dilepis</name>
    <dbReference type="NCBI Taxonomy" id="231916"/>
    <lineage>
        <taxon>Eukaryota</taxon>
        <taxon>Fungi</taxon>
        <taxon>Dikarya</taxon>
        <taxon>Basidiomycota</taxon>
        <taxon>Agaricomycotina</taxon>
        <taxon>Agaricomycetes</taxon>
        <taxon>Agaricomycetidae</taxon>
        <taxon>Agaricales</taxon>
        <taxon>Agaricineae</taxon>
        <taxon>Hymenogastraceae</taxon>
        <taxon>Gymnopilus</taxon>
    </lineage>
</organism>
<feature type="region of interest" description="Disordered" evidence="11">
    <location>
        <begin position="332"/>
        <end position="375"/>
    </location>
</feature>
<dbReference type="Pfam" id="PF21180">
    <property type="entry name" value="TOP6A-Spo11_Toprim"/>
    <property type="match status" value="1"/>
</dbReference>
<feature type="region of interest" description="Disordered" evidence="11">
    <location>
        <begin position="1022"/>
        <end position="1072"/>
    </location>
</feature>
<evidence type="ECO:0000256" key="10">
    <source>
        <dbReference type="PROSITE-ProRule" id="PRU01385"/>
    </source>
</evidence>
<evidence type="ECO:0000256" key="11">
    <source>
        <dbReference type="SAM" id="MobiDB-lite"/>
    </source>
</evidence>
<evidence type="ECO:0000256" key="8">
    <source>
        <dbReference type="ARBA" id="ARBA00023125"/>
    </source>
</evidence>
<dbReference type="Proteomes" id="UP000284706">
    <property type="component" value="Unassembled WGS sequence"/>
</dbReference>
<dbReference type="PROSITE" id="PS50172">
    <property type="entry name" value="BRCT"/>
    <property type="match status" value="1"/>
</dbReference>
<keyword evidence="5" id="KW-0479">Metal-binding</keyword>
<evidence type="ECO:0000256" key="5">
    <source>
        <dbReference type="ARBA" id="ARBA00022723"/>
    </source>
</evidence>
<evidence type="ECO:0000256" key="3">
    <source>
        <dbReference type="ARBA" id="ARBA00006559"/>
    </source>
</evidence>
<dbReference type="Pfam" id="PF16589">
    <property type="entry name" value="BRCT_2"/>
    <property type="match status" value="1"/>
</dbReference>
<dbReference type="InterPro" id="IPR002815">
    <property type="entry name" value="Spo11/TopoVI_A"/>
</dbReference>